<protein>
    <submittedName>
        <fullName evidence="3">Transcriptional regulator, TrmB</fullName>
    </submittedName>
</protein>
<dbReference type="Gene3D" id="1.10.10.10">
    <property type="entry name" value="Winged helix-like DNA-binding domain superfamily/Winged helix DNA-binding domain"/>
    <property type="match status" value="1"/>
</dbReference>
<organism evidence="3 4">
    <name type="scientific">Methanococcus voltae (strain ATCC BAA-1334 / A3)</name>
    <dbReference type="NCBI Taxonomy" id="456320"/>
    <lineage>
        <taxon>Archaea</taxon>
        <taxon>Methanobacteriati</taxon>
        <taxon>Methanobacteriota</taxon>
        <taxon>Methanomada group</taxon>
        <taxon>Methanococci</taxon>
        <taxon>Methanococcales</taxon>
        <taxon>Methanococcaceae</taxon>
        <taxon>Methanococcus</taxon>
    </lineage>
</organism>
<feature type="compositionally biased region" description="Low complexity" evidence="1">
    <location>
        <begin position="28"/>
        <end position="49"/>
    </location>
</feature>
<feature type="region of interest" description="Disordered" evidence="1">
    <location>
        <begin position="1"/>
        <end position="49"/>
    </location>
</feature>
<dbReference type="InterPro" id="IPR036390">
    <property type="entry name" value="WH_DNA-bd_sf"/>
</dbReference>
<gene>
    <name evidence="3" type="ordered locus">Mvol_0347</name>
</gene>
<proteinExistence type="predicted"/>
<dbReference type="Proteomes" id="UP000007722">
    <property type="component" value="Chromosome"/>
</dbReference>
<dbReference type="InParanoid" id="D7DS97"/>
<dbReference type="OrthoDB" id="62277at2157"/>
<sequence>MTKEEFREINLNKSTDPLSNFDNKNENNECNETNENIKNKNIGETNNNGKNDLRNIHNINETKTSNISNEIYSSRFETTNKDCIDKVYSLDDLDPNILKKISSLFSSEVRAKIYIFLRMYPESTVEEIAEGTNIYSSTVRDYIVEMYRNDYVIRKKIKKSKFGKKPYVYCAIEPTLMAKKVSKSLKDKITLLANIDMFFNPQHDEKTVIIDVISSKSSKNIQ</sequence>
<dbReference type="EMBL" id="CP002057">
    <property type="protein sequence ID" value="ADI36007.1"/>
    <property type="molecule type" value="Genomic_DNA"/>
</dbReference>
<dbReference type="InterPro" id="IPR036388">
    <property type="entry name" value="WH-like_DNA-bd_sf"/>
</dbReference>
<feature type="compositionally biased region" description="Polar residues" evidence="1">
    <location>
        <begin position="11"/>
        <end position="22"/>
    </location>
</feature>
<feature type="domain" description="Transcription regulator TrmB N-terminal" evidence="2">
    <location>
        <begin position="109"/>
        <end position="174"/>
    </location>
</feature>
<feature type="compositionally biased region" description="Basic and acidic residues" evidence="1">
    <location>
        <begin position="1"/>
        <end position="10"/>
    </location>
</feature>
<keyword evidence="4" id="KW-1185">Reference proteome</keyword>
<dbReference type="HOGENOM" id="CLU_1243042_0_0_2"/>
<evidence type="ECO:0000256" key="1">
    <source>
        <dbReference type="SAM" id="MobiDB-lite"/>
    </source>
</evidence>
<dbReference type="SUPFAM" id="SSF46785">
    <property type="entry name" value="Winged helix' DNA-binding domain"/>
    <property type="match status" value="1"/>
</dbReference>
<dbReference type="InterPro" id="IPR002831">
    <property type="entry name" value="Tscrpt_reg_TrmB_N"/>
</dbReference>
<evidence type="ECO:0000313" key="3">
    <source>
        <dbReference type="EMBL" id="ADI36007.1"/>
    </source>
</evidence>
<dbReference type="AlphaFoldDB" id="D7DS97"/>
<dbReference type="KEGG" id="mvo:Mvol_0347"/>
<accession>D7DS97</accession>
<dbReference type="eggNOG" id="arCOG02241">
    <property type="taxonomic scope" value="Archaea"/>
</dbReference>
<reference evidence="3 4" key="1">
    <citation type="submission" date="2010-05" db="EMBL/GenBank/DDBJ databases">
        <title>Complete sequence of Methanococcus voltae A3.</title>
        <authorList>
            <consortium name="US DOE Joint Genome Institute"/>
            <person name="Lucas S."/>
            <person name="Copeland A."/>
            <person name="Lapidus A."/>
            <person name="Cheng J.-F."/>
            <person name="Bruce D."/>
            <person name="Goodwin L."/>
            <person name="Pitluck S."/>
            <person name="Lowry S."/>
            <person name="Clum A."/>
            <person name="Land M."/>
            <person name="Hauser L."/>
            <person name="Kyrpides N."/>
            <person name="Mikhailova N."/>
            <person name="Whitman W.B."/>
            <person name="Woyke T."/>
        </authorList>
    </citation>
    <scope>NUCLEOTIDE SEQUENCE [LARGE SCALE GENOMIC DNA]</scope>
    <source>
        <strain evidence="4">ATCC BAA-1334 / A3</strain>
    </source>
</reference>
<dbReference type="Pfam" id="PF01978">
    <property type="entry name" value="TrmB"/>
    <property type="match status" value="1"/>
</dbReference>
<name>D7DS97_METV3</name>
<evidence type="ECO:0000313" key="4">
    <source>
        <dbReference type="Proteomes" id="UP000007722"/>
    </source>
</evidence>
<evidence type="ECO:0000259" key="2">
    <source>
        <dbReference type="Pfam" id="PF01978"/>
    </source>
</evidence>